<dbReference type="GO" id="GO:0004383">
    <property type="term" value="F:guanylate cyclase activity"/>
    <property type="evidence" value="ECO:0007669"/>
    <property type="project" value="UniProtKB-EC"/>
</dbReference>
<dbReference type="Ensembl" id="ENSSFAT00005010486.1">
    <property type="protein sequence ID" value="ENSSFAP00005010030.1"/>
    <property type="gene ID" value="ENSSFAG00005005706.1"/>
</dbReference>
<proteinExistence type="predicted"/>
<keyword evidence="3" id="KW-0812">Transmembrane</keyword>
<dbReference type="GO" id="GO:0004016">
    <property type="term" value="F:adenylate cyclase activity"/>
    <property type="evidence" value="ECO:0007669"/>
    <property type="project" value="TreeGrafter"/>
</dbReference>
<evidence type="ECO:0000256" key="3">
    <source>
        <dbReference type="ARBA" id="ARBA00022692"/>
    </source>
</evidence>
<dbReference type="GO" id="GO:0001653">
    <property type="term" value="F:peptide receptor activity"/>
    <property type="evidence" value="ECO:0007669"/>
    <property type="project" value="TreeGrafter"/>
</dbReference>
<dbReference type="GO" id="GO:0005886">
    <property type="term" value="C:plasma membrane"/>
    <property type="evidence" value="ECO:0007669"/>
    <property type="project" value="TreeGrafter"/>
</dbReference>
<dbReference type="InterPro" id="IPR029787">
    <property type="entry name" value="Nucleotide_cyclase"/>
</dbReference>
<dbReference type="SUPFAM" id="SSF55073">
    <property type="entry name" value="Nucleotide cyclase"/>
    <property type="match status" value="1"/>
</dbReference>
<dbReference type="PANTHER" id="PTHR11920">
    <property type="entry name" value="GUANYLYL CYCLASE"/>
    <property type="match status" value="1"/>
</dbReference>
<keyword evidence="4" id="KW-0547">Nucleotide-binding</keyword>
<sequence>MPRYCLFGDTVTTASHMEATGLPYRIHISLNTVKVLTSLKLGYVFDTRKVKGSEDTYWLIGRDGFDKPLPVPPDLTGGETSGPGPRLTEC</sequence>
<protein>
    <recommendedName>
        <fullName evidence="9">Guanylate cyclase domain-containing protein</fullName>
    </recommendedName>
</protein>
<evidence type="ECO:0000256" key="4">
    <source>
        <dbReference type="ARBA" id="ARBA00022741"/>
    </source>
</evidence>
<keyword evidence="6" id="KW-0472">Membrane</keyword>
<dbReference type="Gene3D" id="3.30.70.1230">
    <property type="entry name" value="Nucleotide cyclase"/>
    <property type="match status" value="1"/>
</dbReference>
<evidence type="ECO:0000256" key="5">
    <source>
        <dbReference type="ARBA" id="ARBA00022989"/>
    </source>
</evidence>
<reference evidence="10" key="1">
    <citation type="submission" date="2025-05" db="UniProtKB">
        <authorList>
            <consortium name="Ensembl"/>
        </authorList>
    </citation>
    <scope>IDENTIFICATION</scope>
</reference>
<dbReference type="OMA" id="PRIGDPF"/>
<evidence type="ECO:0000313" key="11">
    <source>
        <dbReference type="Proteomes" id="UP000472267"/>
    </source>
</evidence>
<dbReference type="GO" id="GO:0000166">
    <property type="term" value="F:nucleotide binding"/>
    <property type="evidence" value="ECO:0007669"/>
    <property type="project" value="UniProtKB-KW"/>
</dbReference>
<keyword evidence="7" id="KW-0456">Lyase</keyword>
<evidence type="ECO:0000259" key="9">
    <source>
        <dbReference type="PROSITE" id="PS50125"/>
    </source>
</evidence>
<comment type="catalytic activity">
    <reaction evidence="1">
        <text>GTP = 3',5'-cyclic GMP + diphosphate</text>
        <dbReference type="Rhea" id="RHEA:13665"/>
        <dbReference type="ChEBI" id="CHEBI:33019"/>
        <dbReference type="ChEBI" id="CHEBI:37565"/>
        <dbReference type="ChEBI" id="CHEBI:57746"/>
        <dbReference type="EC" id="4.6.1.2"/>
    </reaction>
</comment>
<name>A0A672FT01_SALFA</name>
<dbReference type="PANTHER" id="PTHR11920:SF228">
    <property type="entry name" value="RETINAL GUANYLYL CYCLASE 1"/>
    <property type="match status" value="1"/>
</dbReference>
<evidence type="ECO:0000256" key="6">
    <source>
        <dbReference type="ARBA" id="ARBA00023136"/>
    </source>
</evidence>
<feature type="region of interest" description="Disordered" evidence="8">
    <location>
        <begin position="69"/>
        <end position="90"/>
    </location>
</feature>
<dbReference type="InterPro" id="IPR001054">
    <property type="entry name" value="A/G_cyclase"/>
</dbReference>
<evidence type="ECO:0000256" key="7">
    <source>
        <dbReference type="ARBA" id="ARBA00023239"/>
    </source>
</evidence>
<dbReference type="InterPro" id="IPR050401">
    <property type="entry name" value="Cyclic_nucleotide_synthase"/>
</dbReference>
<evidence type="ECO:0000256" key="2">
    <source>
        <dbReference type="ARBA" id="ARBA00004370"/>
    </source>
</evidence>
<organism evidence="10 11">
    <name type="scientific">Salarias fasciatus</name>
    <name type="common">Jewelled blenny</name>
    <name type="synonym">Blennius fasciatus</name>
    <dbReference type="NCBI Taxonomy" id="181472"/>
    <lineage>
        <taxon>Eukaryota</taxon>
        <taxon>Metazoa</taxon>
        <taxon>Chordata</taxon>
        <taxon>Craniata</taxon>
        <taxon>Vertebrata</taxon>
        <taxon>Euteleostomi</taxon>
        <taxon>Actinopterygii</taxon>
        <taxon>Neopterygii</taxon>
        <taxon>Teleostei</taxon>
        <taxon>Neoteleostei</taxon>
        <taxon>Acanthomorphata</taxon>
        <taxon>Ovalentaria</taxon>
        <taxon>Blenniimorphae</taxon>
        <taxon>Blenniiformes</taxon>
        <taxon>Blennioidei</taxon>
        <taxon>Blenniidae</taxon>
        <taxon>Salariinae</taxon>
        <taxon>Salarias</taxon>
    </lineage>
</organism>
<dbReference type="Ensembl" id="ENSSFAT00005010471.1">
    <property type="protein sequence ID" value="ENSSFAP00005010016.1"/>
    <property type="gene ID" value="ENSSFAG00005005696.1"/>
</dbReference>
<dbReference type="GO" id="GO:0035556">
    <property type="term" value="P:intracellular signal transduction"/>
    <property type="evidence" value="ECO:0007669"/>
    <property type="project" value="InterPro"/>
</dbReference>
<feature type="domain" description="Guanylate cyclase" evidence="9">
    <location>
        <begin position="1"/>
        <end position="18"/>
    </location>
</feature>
<comment type="subcellular location">
    <subcellularLocation>
        <location evidence="2">Membrane</location>
    </subcellularLocation>
</comment>
<dbReference type="Proteomes" id="UP000472267">
    <property type="component" value="Unassembled WGS sequence"/>
</dbReference>
<keyword evidence="5" id="KW-1133">Transmembrane helix</keyword>
<accession>A0A672FT01</accession>
<dbReference type="Pfam" id="PF00211">
    <property type="entry name" value="Guanylate_cyc"/>
    <property type="match status" value="1"/>
</dbReference>
<dbReference type="GO" id="GO:0007168">
    <property type="term" value="P:receptor guanylyl cyclase signaling pathway"/>
    <property type="evidence" value="ECO:0007669"/>
    <property type="project" value="TreeGrafter"/>
</dbReference>
<dbReference type="PROSITE" id="PS50125">
    <property type="entry name" value="GUANYLATE_CYCLASE_2"/>
    <property type="match status" value="1"/>
</dbReference>
<dbReference type="AlphaFoldDB" id="A0A672FT01"/>
<evidence type="ECO:0000313" key="10">
    <source>
        <dbReference type="Ensembl" id="ENSSFAP00005010016.1"/>
    </source>
</evidence>
<keyword evidence="11" id="KW-1185">Reference proteome</keyword>
<evidence type="ECO:0000256" key="1">
    <source>
        <dbReference type="ARBA" id="ARBA00001436"/>
    </source>
</evidence>
<evidence type="ECO:0000256" key="8">
    <source>
        <dbReference type="SAM" id="MobiDB-lite"/>
    </source>
</evidence>